<evidence type="ECO:0000313" key="2">
    <source>
        <dbReference type="EMBL" id="TKV61052.1"/>
    </source>
</evidence>
<gene>
    <name evidence="2" type="ORF">FDO65_05240</name>
</gene>
<dbReference type="Pfam" id="PF19690">
    <property type="entry name" value="DUF6191"/>
    <property type="match status" value="1"/>
</dbReference>
<name>A0A4U6QLM2_9ACTN</name>
<protein>
    <submittedName>
        <fullName evidence="2">Uncharacterized protein</fullName>
    </submittedName>
</protein>
<reference evidence="2 3" key="1">
    <citation type="submission" date="2019-05" db="EMBL/GenBank/DDBJ databases">
        <title>Nakamurella sp. N5BH11, whole genome shotgun sequence.</title>
        <authorList>
            <person name="Tuo L."/>
        </authorList>
    </citation>
    <scope>NUCLEOTIDE SEQUENCE [LARGE SCALE GENOMIC DNA]</scope>
    <source>
        <strain evidence="2 3">N5BH11</strain>
    </source>
</reference>
<evidence type="ECO:0000256" key="1">
    <source>
        <dbReference type="SAM" id="MobiDB-lite"/>
    </source>
</evidence>
<feature type="region of interest" description="Disordered" evidence="1">
    <location>
        <begin position="1"/>
        <end position="112"/>
    </location>
</feature>
<keyword evidence="3" id="KW-1185">Reference proteome</keyword>
<sequence length="112" mass="12029">MGELGALFNPGMRHEQEERRAKALIREEEGDSREVDPRIDLESGVAVITTGDADDDEDSGHAAAADMSPVHRSIHASTTASDADPAADDDEPVATPPRPRPRGKRSLTSDTR</sequence>
<organism evidence="2 3">
    <name type="scientific">Nakamurella flava</name>
    <dbReference type="NCBI Taxonomy" id="2576308"/>
    <lineage>
        <taxon>Bacteria</taxon>
        <taxon>Bacillati</taxon>
        <taxon>Actinomycetota</taxon>
        <taxon>Actinomycetes</taxon>
        <taxon>Nakamurellales</taxon>
        <taxon>Nakamurellaceae</taxon>
        <taxon>Nakamurella</taxon>
    </lineage>
</organism>
<dbReference type="AlphaFoldDB" id="A0A4U6QLM2"/>
<dbReference type="EMBL" id="SZZH01000001">
    <property type="protein sequence ID" value="TKV61052.1"/>
    <property type="molecule type" value="Genomic_DNA"/>
</dbReference>
<dbReference type="RefSeq" id="WP_137448355.1">
    <property type="nucleotide sequence ID" value="NZ_SZZH01000001.1"/>
</dbReference>
<comment type="caution">
    <text evidence="2">The sequence shown here is derived from an EMBL/GenBank/DDBJ whole genome shotgun (WGS) entry which is preliminary data.</text>
</comment>
<dbReference type="OrthoDB" id="4870973at2"/>
<proteinExistence type="predicted"/>
<dbReference type="InterPro" id="IPR045684">
    <property type="entry name" value="DUF6191"/>
</dbReference>
<feature type="compositionally biased region" description="Basic and acidic residues" evidence="1">
    <location>
        <begin position="12"/>
        <end position="41"/>
    </location>
</feature>
<accession>A0A4U6QLM2</accession>
<dbReference type="Proteomes" id="UP000306985">
    <property type="component" value="Unassembled WGS sequence"/>
</dbReference>
<evidence type="ECO:0000313" key="3">
    <source>
        <dbReference type="Proteomes" id="UP000306985"/>
    </source>
</evidence>